<evidence type="ECO:0000256" key="5">
    <source>
        <dbReference type="ARBA" id="ARBA00023179"/>
    </source>
</evidence>
<evidence type="ECO:0000256" key="10">
    <source>
        <dbReference type="ARBA" id="ARBA00063381"/>
    </source>
</evidence>
<dbReference type="SMART" id="SM00409">
    <property type="entry name" value="IG"/>
    <property type="match status" value="6"/>
</dbReference>
<dbReference type="SMART" id="SM00408">
    <property type="entry name" value="IGc2"/>
    <property type="match status" value="5"/>
</dbReference>
<dbReference type="FunFam" id="2.60.40.10:FF:000111">
    <property type="entry name" value="Myosin-binding protein C, slow type"/>
    <property type="match status" value="1"/>
</dbReference>
<feature type="domain" description="Ig-like" evidence="13">
    <location>
        <begin position="712"/>
        <end position="800"/>
    </location>
</feature>
<keyword evidence="1" id="KW-0787">Thick filament</keyword>
<dbReference type="SUPFAM" id="SSF48726">
    <property type="entry name" value="Immunoglobulin"/>
    <property type="match status" value="6"/>
</dbReference>
<evidence type="ECO:0000313" key="15">
    <source>
        <dbReference type="Ensembl" id="ENSORLP00020010845.1"/>
    </source>
</evidence>
<evidence type="ECO:0000256" key="3">
    <source>
        <dbReference type="ARBA" id="ARBA00022737"/>
    </source>
</evidence>
<dbReference type="GO" id="GO:0003779">
    <property type="term" value="F:actin binding"/>
    <property type="evidence" value="ECO:0007669"/>
    <property type="project" value="UniProtKB-KW"/>
</dbReference>
<dbReference type="SMART" id="SM00060">
    <property type="entry name" value="FN3"/>
    <property type="match status" value="3"/>
</dbReference>
<dbReference type="FunFam" id="2.60.40.10:FF:000060">
    <property type="entry name" value="Myosin-binding protein C, slow type"/>
    <property type="match status" value="1"/>
</dbReference>
<keyword evidence="4" id="KW-0130">Cell adhesion</keyword>
<evidence type="ECO:0000256" key="9">
    <source>
        <dbReference type="ARBA" id="ARBA00057725"/>
    </source>
</evidence>
<proteinExistence type="inferred from homology"/>
<reference evidence="15" key="4">
    <citation type="submission" date="2025-09" db="UniProtKB">
        <authorList>
            <consortium name="Ensembl"/>
        </authorList>
    </citation>
    <scope>IDENTIFICATION</scope>
    <source>
        <strain evidence="15">HNI</strain>
    </source>
</reference>
<comment type="subunit">
    <text evidence="10">Interacts with USP25 (isoform USP25m only); the interaction prevents proteasomal degradation of MYBPC1.</text>
</comment>
<feature type="domain" description="Fibronectin type-III" evidence="14">
    <location>
        <begin position="613"/>
        <end position="708"/>
    </location>
</feature>
<keyword evidence="7" id="KW-0393">Immunoglobulin domain</keyword>
<keyword evidence="5" id="KW-0514">Muscle protein</keyword>
<dbReference type="InterPro" id="IPR013783">
    <property type="entry name" value="Ig-like_fold"/>
</dbReference>
<keyword evidence="6" id="KW-0009">Actin-binding</keyword>
<comment type="function">
    <text evidence="9">Thick filament-associated protein located in the crossbridge region of vertebrate striated muscle a bands. Slow skeletal protein that binds to both myosin and actin. In vitro, binds to native thin filaments and modifies the activity of actin-activated myosin ATPase. May modulate muscle contraction or may play a more structural role.</text>
</comment>
<dbReference type="Pfam" id="PF00041">
    <property type="entry name" value="fn3"/>
    <property type="match status" value="3"/>
</dbReference>
<dbReference type="InterPro" id="IPR003599">
    <property type="entry name" value="Ig_sub"/>
</dbReference>
<dbReference type="InterPro" id="IPR013098">
    <property type="entry name" value="Ig_I-set"/>
</dbReference>
<dbReference type="InterPro" id="IPR003961">
    <property type="entry name" value="FN3_dom"/>
</dbReference>
<dbReference type="InterPro" id="IPR050964">
    <property type="entry name" value="Striated_Muscle_Regulatory"/>
</dbReference>
<dbReference type="PROSITE" id="PS50853">
    <property type="entry name" value="FN3"/>
    <property type="match status" value="3"/>
</dbReference>
<sequence>MDLASKTGKHLQLKESFERIHTFEMHIIKAKENYAGNYRCEVNYKDKFDSCSFDLEIKEEKGQHSIDIRSAFKRRTRCEQPQKTHVLTSYLMSTITREHKQQDDAPEVDVWEILKNARPDEYEKIAFTYGITDLRGLLKRLKKAPKEEKKSAAFAKRLDPTYQVDKGGKIRLVVELADPTVDLKWYKNGQEIRPTPKFIFEHKGTQRIMVINNCSSNDDAAYSVVAGEEKCTTELFVKELPITIVKGIEPVKTTVNERIELECEVSEEGAHVKWLKNGVEVPTGVRSRYRVKSEGTKHYLVIDDASREDTGTFSVMATGGVSEAHVQVDLKPLKVYQDLQDVTVMLGQPLKLHCDIYPGNVPGRWYRNGQLIQPSDRINIIHRNKVHRLEIETSSLHDAGDYTFVPEGYSQSLSAKVHIIDPPKVHLESLNLPDNTVTVVAGNKLRLEVPISGEPAPRVVWMKGERVTETYVDQTSLTIEVTEREDTGNYKMVLQNEAGEATASVKIKVVDIPDPPEAPLVPEVGGDWCSMTWEPPKYDGGSPILGYFIERKKKQSSRWMRLNFDLIKETSFEPKKMIEGVPYEVRIFAVNAIGVSKPSEPSKAFTPLAVTSEPTMLVVDDVTDTAVTVKWRPPETIGAAGLDGYLVEYCIEGSNDWKVSNKEITEKTKYTITGLTPESKILVRVRAINKAGASAPRTLQHAVLVKEVVEPPKIRVPRHLKQTYTRKVGEAVNLVVPFQGKPRPKVTWMKEGQPIEPSHVSIRNTDCDSIIFIRKAERNHSGKYEMTVQVENHVDTAIIDIQIVDLPGPPQSVTIEDVWGRNVALVWTPPKDNGNAPITGYTIQKADKKTMEWFTCIEHYHRTCITITDLVVGNEYYFRIFSENMCGLSENATQTKKSALIVKEGTIVKIPEYSDHDFKEPPKFTQPLINTFAIAGYNATLNCSVRANPRPKVIWMKNKMAIIDDPRYRMFSNQGVCTLEIRKPSPYDGGLYTCKAINDLGEAQVDCKLEIKG</sequence>
<dbReference type="AlphaFoldDB" id="A0A3P9KQS2"/>
<dbReference type="SUPFAM" id="SSF49265">
    <property type="entry name" value="Fibronectin type III"/>
    <property type="match status" value="2"/>
</dbReference>
<dbReference type="PRINTS" id="PR00014">
    <property type="entry name" value="FNTYPEIII"/>
</dbReference>
<protein>
    <recommendedName>
        <fullName evidence="11">Myosin-binding protein C, slow-type</fullName>
    </recommendedName>
    <alternativeName>
        <fullName evidence="12">C-protein, skeletal muscle slow isoform</fullName>
    </alternativeName>
</protein>
<dbReference type="FunFam" id="2.60.40.10:FF:000249">
    <property type="entry name" value="myosin-binding protein C, slow-type isoform X4"/>
    <property type="match status" value="1"/>
</dbReference>
<dbReference type="PANTHER" id="PTHR13817">
    <property type="entry name" value="TITIN"/>
    <property type="match status" value="1"/>
</dbReference>
<reference key="1">
    <citation type="journal article" date="2007" name="Nature">
        <title>The medaka draft genome and insights into vertebrate genome evolution.</title>
        <authorList>
            <person name="Kasahara M."/>
            <person name="Naruse K."/>
            <person name="Sasaki S."/>
            <person name="Nakatani Y."/>
            <person name="Qu W."/>
            <person name="Ahsan B."/>
            <person name="Yamada T."/>
            <person name="Nagayasu Y."/>
            <person name="Doi K."/>
            <person name="Kasai Y."/>
            <person name="Jindo T."/>
            <person name="Kobayashi D."/>
            <person name="Shimada A."/>
            <person name="Toyoda A."/>
            <person name="Kuroki Y."/>
            <person name="Fujiyama A."/>
            <person name="Sasaki T."/>
            <person name="Shimizu A."/>
            <person name="Asakawa S."/>
            <person name="Shimizu N."/>
            <person name="Hashimoto S."/>
            <person name="Yang J."/>
            <person name="Lee Y."/>
            <person name="Matsushima K."/>
            <person name="Sugano S."/>
            <person name="Sakaizumi M."/>
            <person name="Narita T."/>
            <person name="Ohishi K."/>
            <person name="Haga S."/>
            <person name="Ohta F."/>
            <person name="Nomoto H."/>
            <person name="Nogata K."/>
            <person name="Morishita T."/>
            <person name="Endo T."/>
            <person name="Shin-I T."/>
            <person name="Takeda H."/>
            <person name="Morishita S."/>
            <person name="Kohara Y."/>
        </authorList>
    </citation>
    <scope>NUCLEOTIDE SEQUENCE [LARGE SCALE GENOMIC DNA]</scope>
    <source>
        <strain>Hd-rR</strain>
    </source>
</reference>
<reference evidence="15 16" key="2">
    <citation type="submission" date="2017-04" db="EMBL/GenBank/DDBJ databases">
        <title>CpG methylation of centromeres and impact of large insertions on vertebrate speciation.</title>
        <authorList>
            <person name="Ichikawa K."/>
            <person name="Yoshimura J."/>
            <person name="Morishita S."/>
        </authorList>
    </citation>
    <scope>NUCLEOTIDE SEQUENCE</scope>
    <source>
        <strain evidence="15 16">HNI</strain>
    </source>
</reference>
<evidence type="ECO:0000256" key="1">
    <source>
        <dbReference type="ARBA" id="ARBA00022433"/>
    </source>
</evidence>
<dbReference type="FunFam" id="2.60.40.10:FF:000081">
    <property type="entry name" value="Myosin-binding protein C, slow type"/>
    <property type="match status" value="1"/>
</dbReference>
<feature type="domain" description="Ig-like" evidence="13">
    <location>
        <begin position="241"/>
        <end position="327"/>
    </location>
</feature>
<dbReference type="GO" id="GO:0032982">
    <property type="term" value="C:myosin filament"/>
    <property type="evidence" value="ECO:0007669"/>
    <property type="project" value="UniProtKB-KW"/>
</dbReference>
<evidence type="ECO:0000256" key="6">
    <source>
        <dbReference type="ARBA" id="ARBA00023203"/>
    </source>
</evidence>
<dbReference type="FunFam" id="2.60.40.10:FF:000326">
    <property type="entry name" value="Myosin-binding protein C, cardiac-type"/>
    <property type="match status" value="1"/>
</dbReference>
<evidence type="ECO:0000256" key="11">
    <source>
        <dbReference type="ARBA" id="ARBA00072307"/>
    </source>
</evidence>
<dbReference type="Pfam" id="PF18362">
    <property type="entry name" value="THB"/>
    <property type="match status" value="1"/>
</dbReference>
<feature type="domain" description="Ig-like" evidence="13">
    <location>
        <begin position="922"/>
        <end position="1010"/>
    </location>
</feature>
<feature type="domain" description="Ig-like" evidence="13">
    <location>
        <begin position="332"/>
        <end position="414"/>
    </location>
</feature>
<dbReference type="Pfam" id="PF07679">
    <property type="entry name" value="I-set"/>
    <property type="match status" value="6"/>
</dbReference>
<feature type="domain" description="Ig-like" evidence="13">
    <location>
        <begin position="423"/>
        <end position="508"/>
    </location>
</feature>
<dbReference type="InterPro" id="IPR036116">
    <property type="entry name" value="FN3_sf"/>
</dbReference>
<dbReference type="CDD" id="cd05748">
    <property type="entry name" value="Ig_Titin_like"/>
    <property type="match status" value="1"/>
</dbReference>
<dbReference type="FunFam" id="2.60.40.10:FF:000286">
    <property type="entry name" value="Myosin binding protein C, slow type"/>
    <property type="match status" value="1"/>
</dbReference>
<keyword evidence="3" id="KW-0677">Repeat</keyword>
<dbReference type="InterPro" id="IPR036179">
    <property type="entry name" value="Ig-like_dom_sf"/>
</dbReference>
<dbReference type="GO" id="GO:0007155">
    <property type="term" value="P:cell adhesion"/>
    <property type="evidence" value="ECO:0007669"/>
    <property type="project" value="UniProtKB-KW"/>
</dbReference>
<dbReference type="InterPro" id="IPR007110">
    <property type="entry name" value="Ig-like_dom"/>
</dbReference>
<dbReference type="FunFam" id="2.60.40.10:FF:000062">
    <property type="entry name" value="Myosin-binding protein C, slow type"/>
    <property type="match status" value="1"/>
</dbReference>
<evidence type="ECO:0000256" key="2">
    <source>
        <dbReference type="ARBA" id="ARBA00022553"/>
    </source>
</evidence>
<dbReference type="Proteomes" id="UP000265180">
    <property type="component" value="Chromosome 23"/>
</dbReference>
<dbReference type="InterPro" id="IPR040849">
    <property type="entry name" value="MyBP-C_THB"/>
</dbReference>
<evidence type="ECO:0000256" key="8">
    <source>
        <dbReference type="ARBA" id="ARBA00038352"/>
    </source>
</evidence>
<dbReference type="CDD" id="cd00063">
    <property type="entry name" value="FN3"/>
    <property type="match status" value="3"/>
</dbReference>
<dbReference type="FunFam" id="2.60.40.10:FF:000031">
    <property type="entry name" value="Myosin-binding protein C, slow type"/>
    <property type="match status" value="1"/>
</dbReference>
<keyword evidence="2" id="KW-0597">Phosphoprotein</keyword>
<evidence type="ECO:0000256" key="4">
    <source>
        <dbReference type="ARBA" id="ARBA00022889"/>
    </source>
</evidence>
<evidence type="ECO:0000256" key="7">
    <source>
        <dbReference type="ARBA" id="ARBA00023319"/>
    </source>
</evidence>
<dbReference type="CDD" id="cd00096">
    <property type="entry name" value="Ig"/>
    <property type="match status" value="1"/>
</dbReference>
<dbReference type="PROSITE" id="PS50835">
    <property type="entry name" value="IG_LIKE"/>
    <property type="match status" value="5"/>
</dbReference>
<evidence type="ECO:0000256" key="12">
    <source>
        <dbReference type="ARBA" id="ARBA00083445"/>
    </source>
</evidence>
<dbReference type="Gene3D" id="2.60.40.10">
    <property type="entry name" value="Immunoglobulins"/>
    <property type="match status" value="11"/>
</dbReference>
<dbReference type="PANTHER" id="PTHR13817:SF27">
    <property type="entry name" value="MYOSIN-BINDING PROTEIN C, SLOW-TYPE"/>
    <property type="match status" value="1"/>
</dbReference>
<evidence type="ECO:0000313" key="16">
    <source>
        <dbReference type="Proteomes" id="UP000265180"/>
    </source>
</evidence>
<name>A0A3P9KQS2_ORYLA</name>
<evidence type="ECO:0000259" key="14">
    <source>
        <dbReference type="PROSITE" id="PS50853"/>
    </source>
</evidence>
<comment type="similarity">
    <text evidence="8">Belongs to the immunoglobulin superfamily. MyBP family.</text>
</comment>
<feature type="domain" description="Fibronectin type-III" evidence="14">
    <location>
        <begin position="515"/>
        <end position="609"/>
    </location>
</feature>
<evidence type="ECO:0000259" key="13">
    <source>
        <dbReference type="PROSITE" id="PS50835"/>
    </source>
</evidence>
<dbReference type="FunFam" id="2.60.40.10:FF:000070">
    <property type="entry name" value="Myosin-binding protein C, slow type"/>
    <property type="match status" value="1"/>
</dbReference>
<accession>A0A3P9KQS2</accession>
<reference evidence="15" key="3">
    <citation type="submission" date="2025-08" db="UniProtKB">
        <authorList>
            <consortium name="Ensembl"/>
        </authorList>
    </citation>
    <scope>IDENTIFICATION</scope>
    <source>
        <strain evidence="15">HNI</strain>
    </source>
</reference>
<feature type="domain" description="Fibronectin type-III" evidence="14">
    <location>
        <begin position="809"/>
        <end position="905"/>
    </location>
</feature>
<dbReference type="InterPro" id="IPR003598">
    <property type="entry name" value="Ig_sub2"/>
</dbReference>
<dbReference type="FunFam" id="2.60.40.10:FF:000085">
    <property type="entry name" value="Myosin-binding protein C, slow type"/>
    <property type="match status" value="1"/>
</dbReference>
<organism evidence="15 16">
    <name type="scientific">Oryzias latipes</name>
    <name type="common">Japanese rice fish</name>
    <name type="synonym">Japanese killifish</name>
    <dbReference type="NCBI Taxonomy" id="8090"/>
    <lineage>
        <taxon>Eukaryota</taxon>
        <taxon>Metazoa</taxon>
        <taxon>Chordata</taxon>
        <taxon>Craniata</taxon>
        <taxon>Vertebrata</taxon>
        <taxon>Euteleostomi</taxon>
        <taxon>Actinopterygii</taxon>
        <taxon>Neopterygii</taxon>
        <taxon>Teleostei</taxon>
        <taxon>Neoteleostei</taxon>
        <taxon>Acanthomorphata</taxon>
        <taxon>Ovalentaria</taxon>
        <taxon>Atherinomorphae</taxon>
        <taxon>Beloniformes</taxon>
        <taxon>Adrianichthyidae</taxon>
        <taxon>Oryziinae</taxon>
        <taxon>Oryzias</taxon>
    </lineage>
</organism>
<dbReference type="Ensembl" id="ENSORLT00020017604.1">
    <property type="protein sequence ID" value="ENSORLP00020010845.1"/>
    <property type="gene ID" value="ENSORLG00020012351.1"/>
</dbReference>